<proteinExistence type="predicted"/>
<evidence type="ECO:0000313" key="3">
    <source>
        <dbReference type="EMBL" id="MBL3654709.1"/>
    </source>
</evidence>
<dbReference type="EMBL" id="JAESIY010000001">
    <property type="protein sequence ID" value="MBL3654709.1"/>
    <property type="molecule type" value="Genomic_DNA"/>
</dbReference>
<dbReference type="Gene3D" id="2.140.10.30">
    <property type="entry name" value="Dipeptidylpeptidase IV, N-terminal domain"/>
    <property type="match status" value="2"/>
</dbReference>
<dbReference type="Pfam" id="PF07676">
    <property type="entry name" value="PD40"/>
    <property type="match status" value="1"/>
</dbReference>
<feature type="domain" description="Peptidase S9 prolyl oligopeptidase catalytic" evidence="1">
    <location>
        <begin position="557"/>
        <end position="754"/>
    </location>
</feature>
<dbReference type="InterPro" id="IPR011659">
    <property type="entry name" value="WD40"/>
</dbReference>
<dbReference type="InterPro" id="IPR001375">
    <property type="entry name" value="Peptidase_S9_cat"/>
</dbReference>
<dbReference type="SUPFAM" id="SSF82171">
    <property type="entry name" value="DPP6 N-terminal domain-like"/>
    <property type="match status" value="1"/>
</dbReference>
<dbReference type="Proteomes" id="UP000659388">
    <property type="component" value="Unassembled WGS sequence"/>
</dbReference>
<name>A0A937F5N0_9BACT</name>
<protein>
    <submittedName>
        <fullName evidence="3">Prolyl oligopeptidase family serine peptidase</fullName>
    </submittedName>
</protein>
<evidence type="ECO:0000313" key="4">
    <source>
        <dbReference type="Proteomes" id="UP000659388"/>
    </source>
</evidence>
<evidence type="ECO:0000259" key="2">
    <source>
        <dbReference type="Pfam" id="PF00930"/>
    </source>
</evidence>
<dbReference type="InterPro" id="IPR029058">
    <property type="entry name" value="AB_hydrolase_fold"/>
</dbReference>
<dbReference type="Pfam" id="PF00326">
    <property type="entry name" value="Peptidase_S9"/>
    <property type="match status" value="1"/>
</dbReference>
<keyword evidence="4" id="KW-1185">Reference proteome</keyword>
<dbReference type="GO" id="GO:0008236">
    <property type="term" value="F:serine-type peptidase activity"/>
    <property type="evidence" value="ECO:0007669"/>
    <property type="project" value="InterPro"/>
</dbReference>
<evidence type="ECO:0000259" key="1">
    <source>
        <dbReference type="Pfam" id="PF00326"/>
    </source>
</evidence>
<sequence>MKGEDFVGYLPERVQWSPDSRYIYFSWNPDHELVRSMYKVETATGKISKMTDDEQKSRVYIDTYNDDHTLMVYSKDGDLFLYNTKTGSVKQITNTLESESGPEFSGDQKQVIYSVGKNLFSWSITDGTTRQLSNFKSGSEKKDSKASSQEEWLKNDQLALFEVLNERKEESELSKEQLENLKPERPLEIYVGDKDVFDQKVSPDMAYITYRLRKEAKHKNTEVTHFVTESGYTTQSPARSKVGIEEDTYEMGIYDIKNDTTYTLDTKEIEGIYNKPAFLEDYADGDFDPKYETPREVIFHGPFFSKNGNAFVDIRSQDNKDRWIMLLDLASGKLTLVDHQHDDAWIGGPGISSWNFFPGNLGWLADNETIWFQSEETGYSHLYTYNIKTKKKKALTKGDFEIREAKLSNDKKYFYLQSNKVSPHVNHFYKMPVTGGKMTQITSSEGQNDVTISPDEKQLAVLYSYSNKPTELYLMKNSEGAVMKQLTNSTTEAFDAYSWKDPEIIRFEAEDGAKVPARIYKPEKPNGAAVIFVHGAGYLQNVHKWWSSYYREFMFHNYLTDMGYTVLDIDYRGSDGYGRDWRTGIYRWMGGKDLSDQVDGAAYLVKEQGIDKDRIGIYGGSYGGFITLMAMFTAPDTFQSGAALRSVTDWAHYNHGYTANILNTPVQDSIAYAKSSPIYFAEGLKGKLVMLHGMVDDNVQFQDVVRLSQRLIELGKKDWDLAVFPMERHGFVEASSWADEYRRIYELFEETLKKEE</sequence>
<dbReference type="Pfam" id="PF00930">
    <property type="entry name" value="DPPIV_N"/>
    <property type="match status" value="1"/>
</dbReference>
<feature type="domain" description="Dipeptidylpeptidase IV N-terminal" evidence="2">
    <location>
        <begin position="305"/>
        <end position="469"/>
    </location>
</feature>
<comment type="caution">
    <text evidence="3">The sequence shown here is derived from an EMBL/GenBank/DDBJ whole genome shotgun (WGS) entry which is preliminary data.</text>
</comment>
<dbReference type="GO" id="GO:0006508">
    <property type="term" value="P:proteolysis"/>
    <property type="evidence" value="ECO:0007669"/>
    <property type="project" value="InterPro"/>
</dbReference>
<dbReference type="GO" id="GO:0008239">
    <property type="term" value="F:dipeptidyl-peptidase activity"/>
    <property type="evidence" value="ECO:0007669"/>
    <property type="project" value="TreeGrafter"/>
</dbReference>
<dbReference type="AlphaFoldDB" id="A0A937F5N0"/>
<dbReference type="SUPFAM" id="SSF53474">
    <property type="entry name" value="alpha/beta-Hydrolases"/>
    <property type="match status" value="1"/>
</dbReference>
<accession>A0A937F5N0</accession>
<dbReference type="InterPro" id="IPR002469">
    <property type="entry name" value="Peptidase_S9B_N"/>
</dbReference>
<dbReference type="InterPro" id="IPR050278">
    <property type="entry name" value="Serine_Prot_S9B/DPPIV"/>
</dbReference>
<reference evidence="3" key="1">
    <citation type="submission" date="2021-01" db="EMBL/GenBank/DDBJ databases">
        <title>Fulvivirga kasyanovii gen. nov., sp nov., a novel member of the phylum Bacteroidetes isolated from seawater in a mussel farm.</title>
        <authorList>
            <person name="Zhao L.-H."/>
            <person name="Wang Z.-J."/>
        </authorList>
    </citation>
    <scope>NUCLEOTIDE SEQUENCE</scope>
    <source>
        <strain evidence="3">2943</strain>
    </source>
</reference>
<dbReference type="PANTHER" id="PTHR11731">
    <property type="entry name" value="PROTEASE FAMILY S9B,C DIPEPTIDYL-PEPTIDASE IV-RELATED"/>
    <property type="match status" value="1"/>
</dbReference>
<organism evidence="3 4">
    <name type="scientific">Fulvivirga sediminis</name>
    <dbReference type="NCBI Taxonomy" id="2803949"/>
    <lineage>
        <taxon>Bacteria</taxon>
        <taxon>Pseudomonadati</taxon>
        <taxon>Bacteroidota</taxon>
        <taxon>Cytophagia</taxon>
        <taxon>Cytophagales</taxon>
        <taxon>Fulvivirgaceae</taxon>
        <taxon>Fulvivirga</taxon>
    </lineage>
</organism>
<gene>
    <name evidence="3" type="ORF">JL102_01105</name>
</gene>
<dbReference type="Gene3D" id="3.40.50.1820">
    <property type="entry name" value="alpha/beta hydrolase"/>
    <property type="match status" value="1"/>
</dbReference>
<dbReference type="PANTHER" id="PTHR11731:SF193">
    <property type="entry name" value="DIPEPTIDYL PEPTIDASE 9"/>
    <property type="match status" value="1"/>
</dbReference>